<dbReference type="Proteomes" id="UP000279259">
    <property type="component" value="Unassembled WGS sequence"/>
</dbReference>
<feature type="domain" description="ENTH" evidence="4">
    <location>
        <begin position="19"/>
        <end position="153"/>
    </location>
</feature>
<feature type="region of interest" description="Disordered" evidence="3">
    <location>
        <begin position="914"/>
        <end position="966"/>
    </location>
</feature>
<evidence type="ECO:0000256" key="2">
    <source>
        <dbReference type="ARBA" id="ARBA00022490"/>
    </source>
</evidence>
<keyword evidence="2" id="KW-0963">Cytoplasm</keyword>
<feature type="compositionally biased region" description="Low complexity" evidence="3">
    <location>
        <begin position="705"/>
        <end position="750"/>
    </location>
</feature>
<dbReference type="GO" id="GO:0006900">
    <property type="term" value="P:vesicle budding from membrane"/>
    <property type="evidence" value="ECO:0007669"/>
    <property type="project" value="TreeGrafter"/>
</dbReference>
<name>A0A427YKE6_9TREE</name>
<dbReference type="SMART" id="SM00273">
    <property type="entry name" value="ENTH"/>
    <property type="match status" value="1"/>
</dbReference>
<feature type="compositionally biased region" description="Low complexity" evidence="3">
    <location>
        <begin position="914"/>
        <end position="931"/>
    </location>
</feature>
<feature type="compositionally biased region" description="Gly residues" evidence="3">
    <location>
        <begin position="932"/>
        <end position="950"/>
    </location>
</feature>
<dbReference type="InterPro" id="IPR014712">
    <property type="entry name" value="ANTH_dom_sf"/>
</dbReference>
<evidence type="ECO:0000256" key="1">
    <source>
        <dbReference type="ARBA" id="ARBA00004496"/>
    </source>
</evidence>
<dbReference type="PROSITE" id="PS50942">
    <property type="entry name" value="ENTH"/>
    <property type="match status" value="1"/>
</dbReference>
<accession>A0A427YKE6</accession>
<dbReference type="PANTHER" id="PTHR22951:SF5">
    <property type="entry name" value="PHOSPHATIDYLINOSITOL-BINDING CLATHRIN ASSEMBLY PROTEIN LAP"/>
    <property type="match status" value="1"/>
</dbReference>
<feature type="region of interest" description="Disordered" evidence="3">
    <location>
        <begin position="385"/>
        <end position="406"/>
    </location>
</feature>
<dbReference type="GO" id="GO:0048268">
    <property type="term" value="P:clathrin coat assembly"/>
    <property type="evidence" value="ECO:0007669"/>
    <property type="project" value="InterPro"/>
</dbReference>
<dbReference type="AlphaFoldDB" id="A0A427YKE6"/>
<proteinExistence type="predicted"/>
<dbReference type="GO" id="GO:0005905">
    <property type="term" value="C:clathrin-coated pit"/>
    <property type="evidence" value="ECO:0007669"/>
    <property type="project" value="TreeGrafter"/>
</dbReference>
<reference evidence="5 6" key="1">
    <citation type="submission" date="2018-11" db="EMBL/GenBank/DDBJ databases">
        <title>Genome sequence of Saitozyma podzolica DSM 27192.</title>
        <authorList>
            <person name="Aliyu H."/>
            <person name="Gorte O."/>
            <person name="Ochsenreither K."/>
        </authorList>
    </citation>
    <scope>NUCLEOTIDE SEQUENCE [LARGE SCALE GENOMIC DNA]</scope>
    <source>
        <strain evidence="5 6">DSM 27192</strain>
    </source>
</reference>
<dbReference type="FunFam" id="1.20.58.150:FF:000004">
    <property type="entry name" value="ENTH domain protein"/>
    <property type="match status" value="1"/>
</dbReference>
<feature type="region of interest" description="Disordered" evidence="3">
    <location>
        <begin position="484"/>
        <end position="609"/>
    </location>
</feature>
<dbReference type="GO" id="GO:0072583">
    <property type="term" value="P:clathrin-dependent endocytosis"/>
    <property type="evidence" value="ECO:0007669"/>
    <property type="project" value="InterPro"/>
</dbReference>
<comment type="caution">
    <text evidence="5">The sequence shown here is derived from an EMBL/GenBank/DDBJ whole genome shotgun (WGS) entry which is preliminary data.</text>
</comment>
<evidence type="ECO:0000259" key="4">
    <source>
        <dbReference type="PROSITE" id="PS50942"/>
    </source>
</evidence>
<dbReference type="InterPro" id="IPR008942">
    <property type="entry name" value="ENTH_VHS"/>
</dbReference>
<dbReference type="GO" id="GO:0005546">
    <property type="term" value="F:phosphatidylinositol-4,5-bisphosphate binding"/>
    <property type="evidence" value="ECO:0007669"/>
    <property type="project" value="TreeGrafter"/>
</dbReference>
<evidence type="ECO:0000256" key="3">
    <source>
        <dbReference type="SAM" id="MobiDB-lite"/>
    </source>
</evidence>
<organism evidence="5 6">
    <name type="scientific">Saitozyma podzolica</name>
    <dbReference type="NCBI Taxonomy" id="1890683"/>
    <lineage>
        <taxon>Eukaryota</taxon>
        <taxon>Fungi</taxon>
        <taxon>Dikarya</taxon>
        <taxon>Basidiomycota</taxon>
        <taxon>Agaricomycotina</taxon>
        <taxon>Tremellomycetes</taxon>
        <taxon>Tremellales</taxon>
        <taxon>Trimorphomycetaceae</taxon>
        <taxon>Saitozyma</taxon>
    </lineage>
</organism>
<comment type="subcellular location">
    <subcellularLocation>
        <location evidence="1">Cytoplasm</location>
    </subcellularLocation>
</comment>
<dbReference type="CDD" id="cd16988">
    <property type="entry name" value="ANTH_N_YAP180"/>
    <property type="match status" value="1"/>
</dbReference>
<dbReference type="SUPFAM" id="SSF48464">
    <property type="entry name" value="ENTH/VHS domain"/>
    <property type="match status" value="1"/>
</dbReference>
<dbReference type="EMBL" id="RSCD01000008">
    <property type="protein sequence ID" value="RSH91531.1"/>
    <property type="molecule type" value="Genomic_DNA"/>
</dbReference>
<protein>
    <recommendedName>
        <fullName evidence="4">ENTH domain-containing protein</fullName>
    </recommendedName>
</protein>
<dbReference type="Pfam" id="PF07651">
    <property type="entry name" value="ANTH"/>
    <property type="match status" value="1"/>
</dbReference>
<feature type="region of interest" description="Disordered" evidence="3">
    <location>
        <begin position="324"/>
        <end position="373"/>
    </location>
</feature>
<feature type="region of interest" description="Disordered" evidence="3">
    <location>
        <begin position="783"/>
        <end position="826"/>
    </location>
</feature>
<dbReference type="InterPro" id="IPR011417">
    <property type="entry name" value="ANTH_dom"/>
</dbReference>
<keyword evidence="6" id="KW-1185">Reference proteome</keyword>
<dbReference type="GO" id="GO:0032050">
    <property type="term" value="F:clathrin heavy chain binding"/>
    <property type="evidence" value="ECO:0007669"/>
    <property type="project" value="TreeGrafter"/>
</dbReference>
<evidence type="ECO:0000313" key="5">
    <source>
        <dbReference type="EMBL" id="RSH91531.1"/>
    </source>
</evidence>
<dbReference type="Gene3D" id="1.20.58.150">
    <property type="entry name" value="ANTH domain"/>
    <property type="match status" value="1"/>
</dbReference>
<gene>
    <name evidence="5" type="ORF">EHS25_009830</name>
</gene>
<feature type="compositionally biased region" description="Polar residues" evidence="3">
    <location>
        <begin position="531"/>
        <end position="591"/>
    </location>
</feature>
<dbReference type="OrthoDB" id="44015at2759"/>
<feature type="compositionally biased region" description="Polar residues" evidence="3">
    <location>
        <begin position="484"/>
        <end position="522"/>
    </location>
</feature>
<dbReference type="STRING" id="1890683.A0A427YKE6"/>
<sequence length="966" mass="100223">MSNNFDKIVKLACKPKNAPPKAKDPTLAVAIVPLRARLTPRVSPRCNAQYVDVLVSATYSDDGSLNDITRALALRLREPNAVIVFKALLTLHQMIRSGSTDTLLEHLSQSDVLRLRNVSGQNWEGYSPPSNMGAYAQYLDTRIRVFRDLKHDLVRVQTESNRRSDGLGAGSKARRLRHLPVEKGLLREVKAIQRILDSLLQCRFFEDDMRDENTVLAFRMLIKDLLVLFQAGNEGVCNILEHYFEMSKVDANESFEIYKSFIKQTDRVVDYLGVVRRLHNVLNVPVPNLKHAPTSLVNALEEYLHDPNFENNRLEYKRSLGVVEGKPAQQGREPSPSKPAASESKAVAPTASSSSSAPAQSNAPSAPPGSSQKIQDFFDSIQADHQPTMFGGAPSGGFQQAQMQQHMQQQQQPVFNPFRQSMMMPQQTGFMGPQMTGFPMQQQQPFNVGVGGMQPQMTGMEFLQPQQTGAMAFGIRTSMFQPQATGFTQPQPQQPSSAGFLQPQTTGSNPFRQSMMLNTNGLPSGLPSGLPNANQSNNHSGAFSQPSSPFGQAPSSFANQIQRPGSTPALSVSANQGQQTKPLVAQSTGSKNPFAPPGGVPKPKVEEKKAPTMAELAAGRLHAQMTGFPTSPGGFGGVNGANGANANGGTSPWANGGSINGAGAGAGAGSGMSDIASGFTLDATKSGGSGSGSDFLAQFGSMSMSPSATGTTGTGTGTSAFGSLSGLPTNPTGFSSAPTSPTGSASAGGFLQPQRTGYGGSNIKPFKPTSSFGSQLMETLPPIPEPSPEVSSPGTGAGGMQSQQTGFPGFNPNAGSTGTGTGAGTVNGQPTGMAGLGGMGGMAGMGSMSSMGSMGPNATGSGAGGGIGQFGQLSPQLTGAPNPFRQSMFGGGMMGGSISGPGVGAGAGAGAFGPGSPFAGQNPHQQQQGAAQGFGGMGMGSGMGMFGQGAGQQQQQHQQQASGSLI</sequence>
<dbReference type="GO" id="GO:0005545">
    <property type="term" value="F:1-phosphatidylinositol binding"/>
    <property type="evidence" value="ECO:0007669"/>
    <property type="project" value="InterPro"/>
</dbReference>
<feature type="region of interest" description="Disordered" evidence="3">
    <location>
        <begin position="856"/>
        <end position="886"/>
    </location>
</feature>
<dbReference type="PANTHER" id="PTHR22951">
    <property type="entry name" value="CLATHRIN ASSEMBLY PROTEIN"/>
    <property type="match status" value="1"/>
</dbReference>
<dbReference type="GO" id="GO:0030136">
    <property type="term" value="C:clathrin-coated vesicle"/>
    <property type="evidence" value="ECO:0007669"/>
    <property type="project" value="InterPro"/>
</dbReference>
<dbReference type="SUPFAM" id="SSF89009">
    <property type="entry name" value="GAT-like domain"/>
    <property type="match status" value="1"/>
</dbReference>
<dbReference type="Gene3D" id="1.25.40.90">
    <property type="match status" value="1"/>
</dbReference>
<dbReference type="GO" id="GO:0000149">
    <property type="term" value="F:SNARE binding"/>
    <property type="evidence" value="ECO:0007669"/>
    <property type="project" value="TreeGrafter"/>
</dbReference>
<dbReference type="InterPro" id="IPR045192">
    <property type="entry name" value="AP180-like"/>
</dbReference>
<feature type="compositionally biased region" description="Low complexity" evidence="3">
    <location>
        <begin position="951"/>
        <end position="966"/>
    </location>
</feature>
<feature type="compositionally biased region" description="Low complexity" evidence="3">
    <location>
        <begin position="338"/>
        <end position="371"/>
    </location>
</feature>
<dbReference type="InterPro" id="IPR013809">
    <property type="entry name" value="ENTH"/>
</dbReference>
<evidence type="ECO:0000313" key="6">
    <source>
        <dbReference type="Proteomes" id="UP000279259"/>
    </source>
</evidence>
<feature type="region of interest" description="Disordered" evidence="3">
    <location>
        <begin position="705"/>
        <end position="762"/>
    </location>
</feature>